<keyword evidence="4" id="KW-1185">Reference proteome</keyword>
<sequence>MNKYLLGENEFDKFYDLYLYSFNRQDSSQRKRVFKERYDHSLSYGIMNGSKLGSGLFSIPFEVNFHGVDYKMNGIGDVMSAPEFGGQGGAGKLMNEALFDMYKNHVTLSYLAPFSFGYYRRFGFEQVFDHTQVEIKSESLPRIKNAEHGYVERISIKDIPDELKKMYLDHNDLGGVNRSKWWWDHMLDKHSDYQAALAYDDDDVLIGYLIYYNQDQTFYIHEWINLNPLSRQLLAKFVIKHQSIFSKFVYESPNPDFKSDILDDPYTTNLTVTPYMMARIVNLEDFLQRYPIQVNSLEKIYFRVKDTLEWNDHTWALEINDGKVKLSDADGEGADLELTIQTLTKAMFGYRNLNSLADYGTVKGDLSKINSLSKVFVSERPQLIDYF</sequence>
<dbReference type="PATRIC" id="fig|1423788.3.peg.1827"/>
<dbReference type="RefSeq" id="WP_056952155.1">
    <property type="nucleotide sequence ID" value="NZ_AZDY01000037.1"/>
</dbReference>
<dbReference type="SUPFAM" id="SSF55729">
    <property type="entry name" value="Acyl-CoA N-acyltransferases (Nat)"/>
    <property type="match status" value="1"/>
</dbReference>
<proteinExistence type="predicted"/>
<accession>A0A0R1KHT6</accession>
<dbReference type="GO" id="GO:0034069">
    <property type="term" value="F:aminoglycoside N-acetyltransferase activity"/>
    <property type="evidence" value="ECO:0007669"/>
    <property type="project" value="TreeGrafter"/>
</dbReference>
<dbReference type="STRING" id="1423788.FC78_GL001771"/>
<comment type="caution">
    <text evidence="3">The sequence shown here is derived from an EMBL/GenBank/DDBJ whole genome shotgun (WGS) entry which is preliminary data.</text>
</comment>
<feature type="domain" description="Enhanced intracellular survival protein" evidence="1">
    <location>
        <begin position="284"/>
        <end position="382"/>
    </location>
</feature>
<dbReference type="EMBL" id="AZDY01000037">
    <property type="protein sequence ID" value="KRK82965.1"/>
    <property type="molecule type" value="Genomic_DNA"/>
</dbReference>
<dbReference type="Pfam" id="PF17668">
    <property type="entry name" value="Acetyltransf_17"/>
    <property type="match status" value="1"/>
</dbReference>
<dbReference type="Pfam" id="PF13527">
    <property type="entry name" value="Acetyltransf_9"/>
    <property type="match status" value="1"/>
</dbReference>
<evidence type="ECO:0000313" key="3">
    <source>
        <dbReference type="EMBL" id="KRK82965.1"/>
    </source>
</evidence>
<dbReference type="Proteomes" id="UP000051515">
    <property type="component" value="Unassembled WGS sequence"/>
</dbReference>
<dbReference type="SUPFAM" id="SSF55718">
    <property type="entry name" value="SCP-like"/>
    <property type="match status" value="1"/>
</dbReference>
<evidence type="ECO:0000313" key="4">
    <source>
        <dbReference type="Proteomes" id="UP000051515"/>
    </source>
</evidence>
<organism evidence="3 4">
    <name type="scientific">Companilactobacillus bobalius DSM 19674</name>
    <dbReference type="NCBI Taxonomy" id="1423788"/>
    <lineage>
        <taxon>Bacteria</taxon>
        <taxon>Bacillati</taxon>
        <taxon>Bacillota</taxon>
        <taxon>Bacilli</taxon>
        <taxon>Lactobacillales</taxon>
        <taxon>Lactobacillaceae</taxon>
        <taxon>Companilactobacillus</taxon>
        <taxon>Companilactobacillus bobalius</taxon>
    </lineage>
</organism>
<feature type="domain" description="Eis-like acetyltransferase" evidence="2">
    <location>
        <begin position="174"/>
        <end position="280"/>
    </location>
</feature>
<dbReference type="OrthoDB" id="9768284at2"/>
<dbReference type="PANTHER" id="PTHR37817:SF1">
    <property type="entry name" value="N-ACETYLTRANSFERASE EIS"/>
    <property type="match status" value="1"/>
</dbReference>
<dbReference type="PANTHER" id="PTHR37817">
    <property type="entry name" value="N-ACETYLTRANSFERASE EIS"/>
    <property type="match status" value="1"/>
</dbReference>
<dbReference type="GO" id="GO:0030649">
    <property type="term" value="P:aminoglycoside antibiotic catabolic process"/>
    <property type="evidence" value="ECO:0007669"/>
    <property type="project" value="TreeGrafter"/>
</dbReference>
<dbReference type="AlphaFoldDB" id="A0A0R1KHT6"/>
<dbReference type="InterPro" id="IPR016181">
    <property type="entry name" value="Acyl_CoA_acyltransferase"/>
</dbReference>
<dbReference type="InterPro" id="IPR036527">
    <property type="entry name" value="SCP2_sterol-bd_dom_sf"/>
</dbReference>
<protein>
    <recommendedName>
        <fullName evidence="5">Acetyltransferase</fullName>
    </recommendedName>
</protein>
<evidence type="ECO:0000259" key="1">
    <source>
        <dbReference type="Pfam" id="PF13530"/>
    </source>
</evidence>
<dbReference type="Pfam" id="PF13530">
    <property type="entry name" value="SCP2_2"/>
    <property type="match status" value="1"/>
</dbReference>
<evidence type="ECO:0000259" key="2">
    <source>
        <dbReference type="Pfam" id="PF17668"/>
    </source>
</evidence>
<dbReference type="Gene3D" id="3.30.1050.10">
    <property type="entry name" value="SCP2 sterol-binding domain"/>
    <property type="match status" value="1"/>
</dbReference>
<evidence type="ECO:0008006" key="5">
    <source>
        <dbReference type="Google" id="ProtNLM"/>
    </source>
</evidence>
<dbReference type="InterPro" id="IPR051554">
    <property type="entry name" value="Acetyltransferase_Eis"/>
</dbReference>
<gene>
    <name evidence="3" type="ORF">FC78_GL001771</name>
</gene>
<reference evidence="3 4" key="1">
    <citation type="journal article" date="2015" name="Genome Announc.">
        <title>Expanding the biotechnology potential of lactobacilli through comparative genomics of 213 strains and associated genera.</title>
        <authorList>
            <person name="Sun Z."/>
            <person name="Harris H.M."/>
            <person name="McCann A."/>
            <person name="Guo C."/>
            <person name="Argimon S."/>
            <person name="Zhang W."/>
            <person name="Yang X."/>
            <person name="Jeffery I.B."/>
            <person name="Cooney J.C."/>
            <person name="Kagawa T.F."/>
            <person name="Liu W."/>
            <person name="Song Y."/>
            <person name="Salvetti E."/>
            <person name="Wrobel A."/>
            <person name="Rasinkangas P."/>
            <person name="Parkhill J."/>
            <person name="Rea M.C."/>
            <person name="O'Sullivan O."/>
            <person name="Ritari J."/>
            <person name="Douillard F.P."/>
            <person name="Paul Ross R."/>
            <person name="Yang R."/>
            <person name="Briner A.E."/>
            <person name="Felis G.E."/>
            <person name="de Vos W.M."/>
            <person name="Barrangou R."/>
            <person name="Klaenhammer T.R."/>
            <person name="Caufield P.W."/>
            <person name="Cui Y."/>
            <person name="Zhang H."/>
            <person name="O'Toole P.W."/>
        </authorList>
    </citation>
    <scope>NUCLEOTIDE SEQUENCE [LARGE SCALE GENOMIC DNA]</scope>
    <source>
        <strain evidence="3 4">DSM 19674</strain>
    </source>
</reference>
<dbReference type="Gene3D" id="3.40.630.30">
    <property type="match status" value="2"/>
</dbReference>
<dbReference type="InterPro" id="IPR025559">
    <property type="entry name" value="Eis_dom"/>
</dbReference>
<dbReference type="InterPro" id="IPR041380">
    <property type="entry name" value="Acetyltransf_17"/>
</dbReference>
<name>A0A0R1KHT6_9LACO</name>